<sequence length="245" mass="28208">MTTNIYVFVRFFREERHRDSFLRGDLYMNRLRYFRDYEEKGTGNIGDQNEGVHTWLQPQDAAIIIWDEETGEEQRIDGFVAPSSISNRRFYDYHVYCMSALYLKDEDRFDSSEALQAALMPFLDTGDLGDYCVAIPAESFIERLESAFNADPKLAESFGHDLVSYYDPATFSGAFTQNDAIFMKQISYSHQREYRIYAYNNTTGADGRTINIGPLSDIATVLSKTELRTSLVLDDDLAMYIRNPA</sequence>
<organism evidence="1 2">
    <name type="scientific">Pseudomonas syringae</name>
    <dbReference type="NCBI Taxonomy" id="317"/>
    <lineage>
        <taxon>Bacteria</taxon>
        <taxon>Pseudomonadati</taxon>
        <taxon>Pseudomonadota</taxon>
        <taxon>Gammaproteobacteria</taxon>
        <taxon>Pseudomonadales</taxon>
        <taxon>Pseudomonadaceae</taxon>
        <taxon>Pseudomonas</taxon>
    </lineage>
</organism>
<dbReference type="Proteomes" id="UP000093104">
    <property type="component" value="Unassembled WGS sequence"/>
</dbReference>
<proteinExistence type="predicted"/>
<comment type="caution">
    <text evidence="1">The sequence shown here is derived from an EMBL/GenBank/DDBJ whole genome shotgun (WGS) entry which is preliminary data.</text>
</comment>
<evidence type="ECO:0000313" key="2">
    <source>
        <dbReference type="Proteomes" id="UP000093104"/>
    </source>
</evidence>
<name>A0A1C7ZAS9_PSESX</name>
<dbReference type="RefSeq" id="WP_065833018.1">
    <property type="nucleotide sequence ID" value="NZ_LGSI01000035.1"/>
</dbReference>
<reference evidence="1 2" key="1">
    <citation type="submission" date="2015-07" db="EMBL/GenBank/DDBJ databases">
        <title>Draft genome sequence of a diazotrophic, plant growth-promoting rhizobacterium of the Pseudomonas syringae complex.</title>
        <authorList>
            <person name="Patten C.L."/>
            <person name="Jeong H."/>
        </authorList>
    </citation>
    <scope>NUCLEOTIDE SEQUENCE [LARGE SCALE GENOMIC DNA]</scope>
    <source>
        <strain evidence="1 2">GR12-2</strain>
    </source>
</reference>
<dbReference type="AlphaFoldDB" id="A0A1C7ZAS9"/>
<accession>A0A1C7ZAS9</accession>
<evidence type="ECO:0000313" key="1">
    <source>
        <dbReference type="EMBL" id="OCR25315.1"/>
    </source>
</evidence>
<gene>
    <name evidence="1" type="ORF">AFK24_09605</name>
</gene>
<protein>
    <submittedName>
        <fullName evidence="1">Uncharacterized protein</fullName>
    </submittedName>
</protein>
<dbReference type="EMBL" id="LGSI01000035">
    <property type="protein sequence ID" value="OCR25315.1"/>
    <property type="molecule type" value="Genomic_DNA"/>
</dbReference>
<dbReference type="OrthoDB" id="6905277at2"/>